<dbReference type="PANTHER" id="PTHR44591">
    <property type="entry name" value="STRESS RESPONSE REGULATOR PROTEIN 1"/>
    <property type="match status" value="1"/>
</dbReference>
<comment type="caution">
    <text evidence="5">The sequence shown here is derived from an EMBL/GenBank/DDBJ whole genome shotgun (WGS) entry which is preliminary data.</text>
</comment>
<reference evidence="5 6" key="1">
    <citation type="submission" date="2020-03" db="EMBL/GenBank/DDBJ databases">
        <title>Genomic Encyclopedia of Type Strains, Phase IV (KMG-IV): sequencing the most valuable type-strain genomes for metagenomic binning, comparative biology and taxonomic classification.</title>
        <authorList>
            <person name="Goeker M."/>
        </authorList>
    </citation>
    <scope>NUCLEOTIDE SEQUENCE [LARGE SCALE GENOMIC DNA]</scope>
    <source>
        <strain evidence="5 6">DSM 24233</strain>
    </source>
</reference>
<protein>
    <submittedName>
        <fullName evidence="5">Two-component system chemotaxis response regulator CheY</fullName>
    </submittedName>
</protein>
<dbReference type="InterPro" id="IPR011006">
    <property type="entry name" value="CheY-like_superfamily"/>
</dbReference>
<gene>
    <name evidence="5" type="ORF">GGQ74_002410</name>
</gene>
<evidence type="ECO:0000256" key="1">
    <source>
        <dbReference type="ARBA" id="ARBA00022553"/>
    </source>
</evidence>
<evidence type="ECO:0000259" key="4">
    <source>
        <dbReference type="PROSITE" id="PS50110"/>
    </source>
</evidence>
<proteinExistence type="predicted"/>
<dbReference type="Pfam" id="PF00072">
    <property type="entry name" value="Response_reg"/>
    <property type="match status" value="1"/>
</dbReference>
<dbReference type="Proteomes" id="UP000580856">
    <property type="component" value="Unassembled WGS sequence"/>
</dbReference>
<evidence type="ECO:0000256" key="2">
    <source>
        <dbReference type="ARBA" id="ARBA00023012"/>
    </source>
</evidence>
<name>A0A846QNH2_9BACT</name>
<keyword evidence="6" id="KW-1185">Reference proteome</keyword>
<accession>A0A846QNH2</accession>
<dbReference type="SUPFAM" id="SSF52172">
    <property type="entry name" value="CheY-like"/>
    <property type="match status" value="1"/>
</dbReference>
<dbReference type="GO" id="GO:0000160">
    <property type="term" value="P:phosphorelay signal transduction system"/>
    <property type="evidence" value="ECO:0007669"/>
    <property type="project" value="UniProtKB-KW"/>
</dbReference>
<evidence type="ECO:0000313" key="5">
    <source>
        <dbReference type="EMBL" id="NJB68737.1"/>
    </source>
</evidence>
<dbReference type="AlphaFoldDB" id="A0A846QNH2"/>
<dbReference type="InterPro" id="IPR050595">
    <property type="entry name" value="Bact_response_regulator"/>
</dbReference>
<comment type="caution">
    <text evidence="3">Lacks conserved residue(s) required for the propagation of feature annotation.</text>
</comment>
<dbReference type="PANTHER" id="PTHR44591:SF14">
    <property type="entry name" value="PROTEIN PILG"/>
    <property type="match status" value="1"/>
</dbReference>
<feature type="domain" description="Response regulatory" evidence="4">
    <location>
        <begin position="8"/>
        <end position="125"/>
    </location>
</feature>
<dbReference type="EMBL" id="JAATJA010000002">
    <property type="protein sequence ID" value="NJB68737.1"/>
    <property type="molecule type" value="Genomic_DNA"/>
</dbReference>
<dbReference type="InterPro" id="IPR001789">
    <property type="entry name" value="Sig_transdc_resp-reg_receiver"/>
</dbReference>
<keyword evidence="1" id="KW-0597">Phosphoprotein</keyword>
<organism evidence="5 6">
    <name type="scientific">Desulfobaculum xiamenense</name>
    <dbReference type="NCBI Taxonomy" id="995050"/>
    <lineage>
        <taxon>Bacteria</taxon>
        <taxon>Pseudomonadati</taxon>
        <taxon>Thermodesulfobacteriota</taxon>
        <taxon>Desulfovibrionia</taxon>
        <taxon>Desulfovibrionales</taxon>
        <taxon>Desulfovibrionaceae</taxon>
        <taxon>Desulfobaculum</taxon>
    </lineage>
</organism>
<sequence length="134" mass="15036">MAIDRNLHIIVADRSETMQKHIRHILRAHGYTNVTLASNGIEVARLVHSSTVEFIVSAWNLPKIKGIDILRRIRSMEATRDIPFLMVTSRGDTSYVDAARRHGVSAYLVKPFTPDAFMRAFTAALTRHGLIAQA</sequence>
<dbReference type="PROSITE" id="PS50110">
    <property type="entry name" value="RESPONSE_REGULATORY"/>
    <property type="match status" value="1"/>
</dbReference>
<evidence type="ECO:0000256" key="3">
    <source>
        <dbReference type="PROSITE-ProRule" id="PRU00169"/>
    </source>
</evidence>
<evidence type="ECO:0000313" key="6">
    <source>
        <dbReference type="Proteomes" id="UP000580856"/>
    </source>
</evidence>
<keyword evidence="2" id="KW-0902">Two-component regulatory system</keyword>
<dbReference type="Gene3D" id="3.40.50.2300">
    <property type="match status" value="1"/>
</dbReference>
<dbReference type="RefSeq" id="WP_167941780.1">
    <property type="nucleotide sequence ID" value="NZ_JAATJA010000002.1"/>
</dbReference>
<dbReference type="SMART" id="SM00448">
    <property type="entry name" value="REC"/>
    <property type="match status" value="1"/>
</dbReference>